<dbReference type="InterPro" id="IPR024185">
    <property type="entry name" value="FTHF_cligase-like_sf"/>
</dbReference>
<keyword evidence="4" id="KW-0479">Metal-binding</keyword>
<dbReference type="InterPro" id="IPR037171">
    <property type="entry name" value="NagB/RpiA_transferase-like"/>
</dbReference>
<dbReference type="Pfam" id="PF01812">
    <property type="entry name" value="5-FTHF_cyc-lig"/>
    <property type="match status" value="1"/>
</dbReference>
<dbReference type="Proteomes" id="UP001501645">
    <property type="component" value="Unassembled WGS sequence"/>
</dbReference>
<accession>A0ABP9AKI7</accession>
<dbReference type="NCBIfam" id="TIGR02727">
    <property type="entry name" value="MTHFS_bact"/>
    <property type="match status" value="1"/>
</dbReference>
<dbReference type="InterPro" id="IPR002698">
    <property type="entry name" value="FTHF_cligase"/>
</dbReference>
<comment type="cofactor">
    <cofactor evidence="4">
        <name>Mg(2+)</name>
        <dbReference type="ChEBI" id="CHEBI:18420"/>
    </cofactor>
</comment>
<evidence type="ECO:0000256" key="3">
    <source>
        <dbReference type="ARBA" id="ARBA00022840"/>
    </source>
</evidence>
<keyword evidence="3 4" id="KW-0067">ATP-binding</keyword>
<evidence type="ECO:0000313" key="6">
    <source>
        <dbReference type="Proteomes" id="UP001501645"/>
    </source>
</evidence>
<evidence type="ECO:0000256" key="1">
    <source>
        <dbReference type="ARBA" id="ARBA00010638"/>
    </source>
</evidence>
<dbReference type="RefSeq" id="WP_345440796.1">
    <property type="nucleotide sequence ID" value="NZ_BAABKO010000005.1"/>
</dbReference>
<dbReference type="Gene3D" id="3.40.50.10420">
    <property type="entry name" value="NagB/RpiA/CoA transferase-like"/>
    <property type="match status" value="1"/>
</dbReference>
<evidence type="ECO:0000313" key="5">
    <source>
        <dbReference type="EMBL" id="GAA4782363.1"/>
    </source>
</evidence>
<dbReference type="EMBL" id="BAABKO010000005">
    <property type="protein sequence ID" value="GAA4782363.1"/>
    <property type="molecule type" value="Genomic_DNA"/>
</dbReference>
<gene>
    <name evidence="5" type="ORF">GCM10023351_29610</name>
</gene>
<dbReference type="PIRSF" id="PIRSF006806">
    <property type="entry name" value="FTHF_cligase"/>
    <property type="match status" value="1"/>
</dbReference>
<dbReference type="SUPFAM" id="SSF100950">
    <property type="entry name" value="NagB/RpiA/CoA transferase-like"/>
    <property type="match status" value="1"/>
</dbReference>
<reference evidence="6" key="1">
    <citation type="journal article" date="2019" name="Int. J. Syst. Evol. Microbiol.">
        <title>The Global Catalogue of Microorganisms (GCM) 10K type strain sequencing project: providing services to taxonomists for standard genome sequencing and annotation.</title>
        <authorList>
            <consortium name="The Broad Institute Genomics Platform"/>
            <consortium name="The Broad Institute Genome Sequencing Center for Infectious Disease"/>
            <person name="Wu L."/>
            <person name="Ma J."/>
        </authorList>
    </citation>
    <scope>NUCLEOTIDE SEQUENCE [LARGE SCALE GENOMIC DNA]</scope>
    <source>
        <strain evidence="6">JCM 18537</strain>
    </source>
</reference>
<comment type="similarity">
    <text evidence="1 4">Belongs to the 5-formyltetrahydrofolate cyclo-ligase family.</text>
</comment>
<evidence type="ECO:0000256" key="4">
    <source>
        <dbReference type="RuleBase" id="RU361279"/>
    </source>
</evidence>
<dbReference type="PANTHER" id="PTHR23407:SF1">
    <property type="entry name" value="5-FORMYLTETRAHYDROFOLATE CYCLO-LIGASE"/>
    <property type="match status" value="1"/>
</dbReference>
<keyword evidence="6" id="KW-1185">Reference proteome</keyword>
<keyword evidence="2 4" id="KW-0547">Nucleotide-binding</keyword>
<protein>
    <recommendedName>
        <fullName evidence="4">5-formyltetrahydrofolate cyclo-ligase</fullName>
        <ecNumber evidence="4">6.3.3.2</ecNumber>
    </recommendedName>
</protein>
<comment type="catalytic activity">
    <reaction evidence="4">
        <text>(6S)-5-formyl-5,6,7,8-tetrahydrofolate + ATP = (6R)-5,10-methenyltetrahydrofolate + ADP + phosphate</text>
        <dbReference type="Rhea" id="RHEA:10488"/>
        <dbReference type="ChEBI" id="CHEBI:30616"/>
        <dbReference type="ChEBI" id="CHEBI:43474"/>
        <dbReference type="ChEBI" id="CHEBI:57455"/>
        <dbReference type="ChEBI" id="CHEBI:57457"/>
        <dbReference type="ChEBI" id="CHEBI:456216"/>
        <dbReference type="EC" id="6.3.3.2"/>
    </reaction>
</comment>
<keyword evidence="4" id="KW-0460">Magnesium</keyword>
<organism evidence="5 6">
    <name type="scientific">Microbacterium gilvum</name>
    <dbReference type="NCBI Taxonomy" id="1336204"/>
    <lineage>
        <taxon>Bacteria</taxon>
        <taxon>Bacillati</taxon>
        <taxon>Actinomycetota</taxon>
        <taxon>Actinomycetes</taxon>
        <taxon>Micrococcales</taxon>
        <taxon>Microbacteriaceae</taxon>
        <taxon>Microbacterium</taxon>
    </lineage>
</organism>
<proteinExistence type="inferred from homology"/>
<dbReference type="EC" id="6.3.3.2" evidence="4"/>
<evidence type="ECO:0000256" key="2">
    <source>
        <dbReference type="ARBA" id="ARBA00022741"/>
    </source>
</evidence>
<name>A0ABP9AKI7_9MICO</name>
<sequence>MPDDLDHAKKALRAEIREQRQRTTDPWRENASEGIRVQLDALVSELGAGSLSCYLSAPAEPGTRPFLDAALARGIRVLLPITRADGLLDWTVAEPGGAEIDSAYGIPEAVGEVLGPIAVNDVDLLIVPASAVDRDGMRMGWGRGFYDKTLGSMAHRPPVFAVIYDSELVDRVPRDLHDQPVDGVVTPTRTVRFAGRRD</sequence>
<dbReference type="PANTHER" id="PTHR23407">
    <property type="entry name" value="ATPASE INHIBITOR/5-FORMYLTETRAHYDROFOLATE CYCLO-LIGASE"/>
    <property type="match status" value="1"/>
</dbReference>
<comment type="caution">
    <text evidence="5">The sequence shown here is derived from an EMBL/GenBank/DDBJ whole genome shotgun (WGS) entry which is preliminary data.</text>
</comment>